<feature type="signal peptide" evidence="1">
    <location>
        <begin position="1"/>
        <end position="27"/>
    </location>
</feature>
<evidence type="ECO:0000313" key="3">
    <source>
        <dbReference type="Proteomes" id="UP000588112"/>
    </source>
</evidence>
<evidence type="ECO:0008006" key="4">
    <source>
        <dbReference type="Google" id="ProtNLM"/>
    </source>
</evidence>
<name>A0A7W9DTM3_9ACTN</name>
<keyword evidence="1" id="KW-0732">Signal</keyword>
<evidence type="ECO:0000256" key="1">
    <source>
        <dbReference type="SAM" id="SignalP"/>
    </source>
</evidence>
<protein>
    <recommendedName>
        <fullName evidence="4">Chitin-binding type-3 domain-containing protein</fullName>
    </recommendedName>
</protein>
<keyword evidence="3" id="KW-1185">Reference proteome</keyword>
<reference evidence="2 3" key="1">
    <citation type="submission" date="2020-08" db="EMBL/GenBank/DDBJ databases">
        <title>Sequencing the genomes of 1000 actinobacteria strains.</title>
        <authorList>
            <person name="Klenk H.-P."/>
        </authorList>
    </citation>
    <scope>NUCLEOTIDE SEQUENCE [LARGE SCALE GENOMIC DNA]</scope>
    <source>
        <strain evidence="2 3">DSM 45790</strain>
    </source>
</reference>
<comment type="caution">
    <text evidence="2">The sequence shown here is derived from an EMBL/GenBank/DDBJ whole genome shotgun (WGS) entry which is preliminary data.</text>
</comment>
<gene>
    <name evidence="2" type="ORF">BJ981_006746</name>
</gene>
<sequence>MRRAIVVIGMAACAVTAVLPVSARAAAAPVPSGAAVDPPGDWPCYRQGQIVYFGGLPWRARRDICGPGFDPASVPALWEPAW</sequence>
<organism evidence="2 3">
    <name type="scientific">Sphaerisporangium krabiense</name>
    <dbReference type="NCBI Taxonomy" id="763782"/>
    <lineage>
        <taxon>Bacteria</taxon>
        <taxon>Bacillati</taxon>
        <taxon>Actinomycetota</taxon>
        <taxon>Actinomycetes</taxon>
        <taxon>Streptosporangiales</taxon>
        <taxon>Streptosporangiaceae</taxon>
        <taxon>Sphaerisporangium</taxon>
    </lineage>
</organism>
<proteinExistence type="predicted"/>
<dbReference type="EMBL" id="JACHBR010000002">
    <property type="protein sequence ID" value="MBB5630982.1"/>
    <property type="molecule type" value="Genomic_DNA"/>
</dbReference>
<dbReference type="AlphaFoldDB" id="A0A7W9DTM3"/>
<accession>A0A7W9DTM3</accession>
<dbReference type="RefSeq" id="WP_184617349.1">
    <property type="nucleotide sequence ID" value="NZ_BOOS01000061.1"/>
</dbReference>
<evidence type="ECO:0000313" key="2">
    <source>
        <dbReference type="EMBL" id="MBB5630982.1"/>
    </source>
</evidence>
<feature type="chain" id="PRO_5039037082" description="Chitin-binding type-3 domain-containing protein" evidence="1">
    <location>
        <begin position="28"/>
        <end position="82"/>
    </location>
</feature>
<dbReference type="Proteomes" id="UP000588112">
    <property type="component" value="Unassembled WGS sequence"/>
</dbReference>